<feature type="region of interest" description="Disordered" evidence="1">
    <location>
        <begin position="1"/>
        <end position="23"/>
    </location>
</feature>
<proteinExistence type="predicted"/>
<name>A0A9W8NF83_9PEZI</name>
<accession>A0A9W8NF83</accession>
<dbReference type="Proteomes" id="UP001148614">
    <property type="component" value="Unassembled WGS sequence"/>
</dbReference>
<dbReference type="AlphaFoldDB" id="A0A9W8NF83"/>
<keyword evidence="3" id="KW-1185">Reference proteome</keyword>
<sequence>MGAAGYIRHEGREQIKVEPGLSSDVDANPGLGLFYQTEHAAQAPNGTRRPSQDMALSPALRATSGHLLSR</sequence>
<evidence type="ECO:0000313" key="3">
    <source>
        <dbReference type="Proteomes" id="UP001148614"/>
    </source>
</evidence>
<gene>
    <name evidence="2" type="ORF">NPX13_g5047</name>
</gene>
<organism evidence="2 3">
    <name type="scientific">Xylaria arbuscula</name>
    <dbReference type="NCBI Taxonomy" id="114810"/>
    <lineage>
        <taxon>Eukaryota</taxon>
        <taxon>Fungi</taxon>
        <taxon>Dikarya</taxon>
        <taxon>Ascomycota</taxon>
        <taxon>Pezizomycotina</taxon>
        <taxon>Sordariomycetes</taxon>
        <taxon>Xylariomycetidae</taxon>
        <taxon>Xylariales</taxon>
        <taxon>Xylariaceae</taxon>
        <taxon>Xylaria</taxon>
    </lineage>
</organism>
<comment type="caution">
    <text evidence="2">The sequence shown here is derived from an EMBL/GenBank/DDBJ whole genome shotgun (WGS) entry which is preliminary data.</text>
</comment>
<evidence type="ECO:0000313" key="2">
    <source>
        <dbReference type="EMBL" id="KAJ3572450.1"/>
    </source>
</evidence>
<evidence type="ECO:0000256" key="1">
    <source>
        <dbReference type="SAM" id="MobiDB-lite"/>
    </source>
</evidence>
<dbReference type="EMBL" id="JANPWZ010000764">
    <property type="protein sequence ID" value="KAJ3572450.1"/>
    <property type="molecule type" value="Genomic_DNA"/>
</dbReference>
<reference evidence="2" key="1">
    <citation type="submission" date="2022-07" db="EMBL/GenBank/DDBJ databases">
        <title>Genome Sequence of Xylaria arbuscula.</title>
        <authorList>
            <person name="Buettner E."/>
        </authorList>
    </citation>
    <scope>NUCLEOTIDE SEQUENCE</scope>
    <source>
        <strain evidence="2">VT107</strain>
    </source>
</reference>
<feature type="compositionally biased region" description="Basic and acidic residues" evidence="1">
    <location>
        <begin position="7"/>
        <end position="16"/>
    </location>
</feature>
<protein>
    <submittedName>
        <fullName evidence="2">Uncharacterized protein</fullName>
    </submittedName>
</protein>
<feature type="region of interest" description="Disordered" evidence="1">
    <location>
        <begin position="40"/>
        <end position="70"/>
    </location>
</feature>